<evidence type="ECO:0000313" key="2">
    <source>
        <dbReference type="EMBL" id="VDM73828.1"/>
    </source>
</evidence>
<reference evidence="2 3" key="1">
    <citation type="submission" date="2018-11" db="EMBL/GenBank/DDBJ databases">
        <authorList>
            <consortium name="Pathogen Informatics"/>
        </authorList>
    </citation>
    <scope>NUCLEOTIDE SEQUENCE [LARGE SCALE GENOMIC DNA]</scope>
</reference>
<feature type="signal peptide" evidence="1">
    <location>
        <begin position="1"/>
        <end position="20"/>
    </location>
</feature>
<proteinExistence type="predicted"/>
<accession>A0A3P7L3T7</accession>
<dbReference type="AlphaFoldDB" id="A0A3P7L3T7"/>
<gene>
    <name evidence="2" type="ORF">SVUK_LOCUS8826</name>
</gene>
<dbReference type="OrthoDB" id="206950at2759"/>
<evidence type="ECO:0000313" key="3">
    <source>
        <dbReference type="Proteomes" id="UP000270094"/>
    </source>
</evidence>
<evidence type="ECO:0000256" key="1">
    <source>
        <dbReference type="SAM" id="SignalP"/>
    </source>
</evidence>
<name>A0A3P7L3T7_STRVU</name>
<keyword evidence="3" id="KW-1185">Reference proteome</keyword>
<protein>
    <submittedName>
        <fullName evidence="2">Uncharacterized protein</fullName>
    </submittedName>
</protein>
<feature type="chain" id="PRO_5017971003" evidence="1">
    <location>
        <begin position="21"/>
        <end position="105"/>
    </location>
</feature>
<dbReference type="EMBL" id="UYYB01032641">
    <property type="protein sequence ID" value="VDM73828.1"/>
    <property type="molecule type" value="Genomic_DNA"/>
</dbReference>
<sequence length="105" mass="11648">MSPVIWFLLIFYAPPSEYRADHFNKCIVGPSYVDERSLSPEPTGPTKMRDDTSPAEYDAIARAPHLTASQLHGMLQIDAFASKYSHLAKVDDIGMVSINITRAPP</sequence>
<organism evidence="2 3">
    <name type="scientific">Strongylus vulgaris</name>
    <name type="common">Blood worm</name>
    <dbReference type="NCBI Taxonomy" id="40348"/>
    <lineage>
        <taxon>Eukaryota</taxon>
        <taxon>Metazoa</taxon>
        <taxon>Ecdysozoa</taxon>
        <taxon>Nematoda</taxon>
        <taxon>Chromadorea</taxon>
        <taxon>Rhabditida</taxon>
        <taxon>Rhabditina</taxon>
        <taxon>Rhabditomorpha</taxon>
        <taxon>Strongyloidea</taxon>
        <taxon>Strongylidae</taxon>
        <taxon>Strongylus</taxon>
    </lineage>
</organism>
<dbReference type="Proteomes" id="UP000270094">
    <property type="component" value="Unassembled WGS sequence"/>
</dbReference>
<keyword evidence="1" id="KW-0732">Signal</keyword>